<feature type="region of interest" description="Disordered" evidence="1">
    <location>
        <begin position="95"/>
        <end position="121"/>
    </location>
</feature>
<dbReference type="AlphaFoldDB" id="A0A0C2C5K0"/>
<protein>
    <submittedName>
        <fullName evidence="2">Uncharacterized protein</fullName>
    </submittedName>
</protein>
<feature type="compositionally biased region" description="Polar residues" evidence="1">
    <location>
        <begin position="95"/>
        <end position="104"/>
    </location>
</feature>
<reference evidence="2 3" key="1">
    <citation type="submission" date="2013-12" db="EMBL/GenBank/DDBJ databases">
        <title>Draft genome of the parsitic nematode Ancylostoma duodenale.</title>
        <authorList>
            <person name="Mitreva M."/>
        </authorList>
    </citation>
    <scope>NUCLEOTIDE SEQUENCE [LARGE SCALE GENOMIC DNA]</scope>
    <source>
        <strain evidence="2 3">Zhejiang</strain>
    </source>
</reference>
<accession>A0A0C2C5K0</accession>
<evidence type="ECO:0000256" key="1">
    <source>
        <dbReference type="SAM" id="MobiDB-lite"/>
    </source>
</evidence>
<evidence type="ECO:0000313" key="2">
    <source>
        <dbReference type="EMBL" id="KIH44962.1"/>
    </source>
</evidence>
<proteinExistence type="predicted"/>
<name>A0A0C2C5K0_9BILA</name>
<dbReference type="Proteomes" id="UP000054047">
    <property type="component" value="Unassembled WGS sequence"/>
</dbReference>
<dbReference type="OrthoDB" id="5881925at2759"/>
<gene>
    <name evidence="2" type="ORF">ANCDUO_25003</name>
</gene>
<dbReference type="EMBL" id="KN774610">
    <property type="protein sequence ID" value="KIH44962.1"/>
    <property type="molecule type" value="Genomic_DNA"/>
</dbReference>
<evidence type="ECO:0000313" key="3">
    <source>
        <dbReference type="Proteomes" id="UP000054047"/>
    </source>
</evidence>
<feature type="region of interest" description="Disordered" evidence="1">
    <location>
        <begin position="1"/>
        <end position="31"/>
    </location>
</feature>
<organism evidence="2 3">
    <name type="scientific">Ancylostoma duodenale</name>
    <dbReference type="NCBI Taxonomy" id="51022"/>
    <lineage>
        <taxon>Eukaryota</taxon>
        <taxon>Metazoa</taxon>
        <taxon>Ecdysozoa</taxon>
        <taxon>Nematoda</taxon>
        <taxon>Chromadorea</taxon>
        <taxon>Rhabditida</taxon>
        <taxon>Rhabditina</taxon>
        <taxon>Rhabditomorpha</taxon>
        <taxon>Strongyloidea</taxon>
        <taxon>Ancylostomatidae</taxon>
        <taxon>Ancylostomatinae</taxon>
        <taxon>Ancylostoma</taxon>
    </lineage>
</organism>
<sequence>MDTARAPFSLQESSNRRQRNELEGATTGRGDLDSAVDMLLKDTNQPPYLKTIVGTLLECRNEMRDLLKSVVNQNSELTKENSALKLEIEQLKNALASSRRTPSDSVPEAPPSSVDTYDEKERSRSVVIAGLPESNSNLSSTRLMHDIDTVRLVMDFLNIECYPVAIFRMGRINSHRPRLLKRDVETSSIVAVIFYQERVC</sequence>
<keyword evidence="3" id="KW-1185">Reference proteome</keyword>